<dbReference type="PIRSF" id="PIRSF000459">
    <property type="entry name" value="TGM_EBP42"/>
    <property type="match status" value="1"/>
</dbReference>
<organism evidence="12 13">
    <name type="scientific">Polypterus senegalus</name>
    <name type="common">Senegal bichir</name>
    <dbReference type="NCBI Taxonomy" id="55291"/>
    <lineage>
        <taxon>Eukaryota</taxon>
        <taxon>Metazoa</taxon>
        <taxon>Chordata</taxon>
        <taxon>Craniata</taxon>
        <taxon>Vertebrata</taxon>
        <taxon>Euteleostomi</taxon>
        <taxon>Actinopterygii</taxon>
        <taxon>Polypteriformes</taxon>
        <taxon>Polypteridae</taxon>
        <taxon>Polypterus</taxon>
    </lineage>
</organism>
<comment type="cofactor">
    <cofactor evidence="9">
        <name>Ca(2+)</name>
        <dbReference type="ChEBI" id="CHEBI:29108"/>
    </cofactor>
    <text evidence="9">Binds 1 Ca(2+) ion per subunit.</text>
</comment>
<accession>A0A8X7WYW9</accession>
<comment type="caution">
    <text evidence="12">The sequence shown here is derived from an EMBL/GenBank/DDBJ whole genome shotgun (WGS) entry which is preliminary data.</text>
</comment>
<feature type="non-terminal residue" evidence="12">
    <location>
        <position position="1"/>
    </location>
</feature>
<dbReference type="InterPro" id="IPR008958">
    <property type="entry name" value="Transglutaminase_C"/>
</dbReference>
<dbReference type="SMART" id="SM00460">
    <property type="entry name" value="TGc"/>
    <property type="match status" value="1"/>
</dbReference>
<dbReference type="Proteomes" id="UP000886611">
    <property type="component" value="Unassembled WGS sequence"/>
</dbReference>
<feature type="non-terminal residue" evidence="12">
    <location>
        <position position="729"/>
    </location>
</feature>
<keyword evidence="3 9" id="KW-0479">Metal-binding</keyword>
<dbReference type="InterPro" id="IPR036985">
    <property type="entry name" value="Transglutaminase-like_sf"/>
</dbReference>
<protein>
    <recommendedName>
        <fullName evidence="6">protein-glutamine gamma-glutamyltransferase</fullName>
        <ecNumber evidence="6">2.3.2.13</ecNumber>
    </recommendedName>
</protein>
<dbReference type="EC" id="2.3.2.13" evidence="6"/>
<dbReference type="Gene3D" id="2.60.40.10">
    <property type="entry name" value="Immunoglobulins"/>
    <property type="match status" value="3"/>
</dbReference>
<dbReference type="InterPro" id="IPR014756">
    <property type="entry name" value="Ig_E-set"/>
</dbReference>
<evidence type="ECO:0000313" key="12">
    <source>
        <dbReference type="EMBL" id="KAG2458393.1"/>
    </source>
</evidence>
<dbReference type="Pfam" id="PF01841">
    <property type="entry name" value="Transglut_core"/>
    <property type="match status" value="1"/>
</dbReference>
<dbReference type="GO" id="GO:0046872">
    <property type="term" value="F:metal ion binding"/>
    <property type="evidence" value="ECO:0007669"/>
    <property type="project" value="UniProtKB-KW"/>
</dbReference>
<evidence type="ECO:0000256" key="6">
    <source>
        <dbReference type="ARBA" id="ARBA00024222"/>
    </source>
</evidence>
<dbReference type="SUPFAM" id="SSF49309">
    <property type="entry name" value="Transglutaminase, two C-terminal domains"/>
    <property type="match status" value="2"/>
</dbReference>
<dbReference type="InterPro" id="IPR036238">
    <property type="entry name" value="Transglutaminase_C_sf"/>
</dbReference>
<dbReference type="InterPro" id="IPR002931">
    <property type="entry name" value="Transglutaminase-like"/>
</dbReference>
<evidence type="ECO:0000256" key="5">
    <source>
        <dbReference type="ARBA" id="ARBA00023315"/>
    </source>
</evidence>
<feature type="binding site" evidence="9">
    <location>
        <position position="490"/>
    </location>
    <ligand>
        <name>Ca(2+)</name>
        <dbReference type="ChEBI" id="CHEBI:29108"/>
    </ligand>
</feature>
<evidence type="ECO:0000259" key="11">
    <source>
        <dbReference type="SMART" id="SM00460"/>
    </source>
</evidence>
<feature type="domain" description="Transglutaminase-like" evidence="11">
    <location>
        <begin position="311"/>
        <end position="404"/>
    </location>
</feature>
<dbReference type="FunFam" id="2.60.40.10:FF:000090">
    <property type="entry name" value="Protein-glutamine gamma-glutamyltransferase 2"/>
    <property type="match status" value="1"/>
</dbReference>
<keyword evidence="2" id="KW-0808">Transferase</keyword>
<feature type="binding site" evidence="9">
    <location>
        <position position="495"/>
    </location>
    <ligand>
        <name>Ca(2+)</name>
        <dbReference type="ChEBI" id="CHEBI:29108"/>
    </ligand>
</feature>
<keyword evidence="4 9" id="KW-0106">Calcium</keyword>
<dbReference type="GO" id="GO:0003810">
    <property type="term" value="F:protein-glutamine gamma-glutamyltransferase activity"/>
    <property type="evidence" value="ECO:0007669"/>
    <property type="project" value="UniProtKB-EC"/>
</dbReference>
<evidence type="ECO:0000256" key="7">
    <source>
        <dbReference type="ARBA" id="ARBA00051843"/>
    </source>
</evidence>
<evidence type="ECO:0000256" key="1">
    <source>
        <dbReference type="ARBA" id="ARBA00005968"/>
    </source>
</evidence>
<evidence type="ECO:0000256" key="2">
    <source>
        <dbReference type="ARBA" id="ARBA00022679"/>
    </source>
</evidence>
<feature type="active site" evidence="8">
    <location>
        <position position="319"/>
    </location>
</feature>
<dbReference type="PANTHER" id="PTHR11590">
    <property type="entry name" value="PROTEIN-GLUTAMINE GAMMA-GLUTAMYLTRANSFERASE"/>
    <property type="match status" value="1"/>
</dbReference>
<dbReference type="AlphaFoldDB" id="A0A8X7WYW9"/>
<dbReference type="InterPro" id="IPR001102">
    <property type="entry name" value="Transglutaminase_N"/>
</dbReference>
<gene>
    <name evidence="12" type="primary">F13a1</name>
    <name evidence="12" type="ORF">GTO96_0018151</name>
</gene>
<evidence type="ECO:0000256" key="10">
    <source>
        <dbReference type="SAM" id="MobiDB-lite"/>
    </source>
</evidence>
<dbReference type="PANTHER" id="PTHR11590:SF42">
    <property type="entry name" value="COAGULATION FACTOR XIII A CHAIN"/>
    <property type="match status" value="1"/>
</dbReference>
<evidence type="ECO:0000256" key="9">
    <source>
        <dbReference type="PIRSR" id="PIRSR000459-2"/>
    </source>
</evidence>
<feature type="active site" evidence="8">
    <location>
        <position position="378"/>
    </location>
</feature>
<dbReference type="InterPro" id="IPR050779">
    <property type="entry name" value="Transglutaminase"/>
</dbReference>
<dbReference type="InterPro" id="IPR038765">
    <property type="entry name" value="Papain-like_cys_pep_sf"/>
</dbReference>
<feature type="active site" evidence="8">
    <location>
        <position position="401"/>
    </location>
</feature>
<dbReference type="Gene3D" id="3.90.260.10">
    <property type="entry name" value="Transglutaminase-like"/>
    <property type="match status" value="1"/>
</dbReference>
<dbReference type="PROSITE" id="PS00547">
    <property type="entry name" value="TRANSGLUTAMINASES"/>
    <property type="match status" value="1"/>
</dbReference>
<dbReference type="GO" id="GO:0072378">
    <property type="term" value="P:blood coagulation, fibrin clot formation"/>
    <property type="evidence" value="ECO:0007669"/>
    <property type="project" value="TreeGrafter"/>
</dbReference>
<dbReference type="EMBL" id="JAATIS010007298">
    <property type="protein sequence ID" value="KAG2458393.1"/>
    <property type="molecule type" value="Genomic_DNA"/>
</dbReference>
<comment type="similarity">
    <text evidence="1">Belongs to the transglutaminase superfamily. Transglutaminase family.</text>
</comment>
<sequence length="729" mass="83306">MTERQKPPPPSHTGRSNVPPIVSNAESDALPEFEAFMLLPRGPPNLKDFLEVIDVDMMKKPDENNRQEHHTNLYDSNHLIIRRGKPFQIKITFNRTYKPEKDQFWLEFLIGRYPQVSKGTYIPIMPEQEQEQGKWRSTLLKNENNSVTLSLCPNADCIVGKFRMYVAVMTPYGIRRTPRAPERDVYIIFNPWAEDDSVFLSDEEERKEYVLNEYGTIYYGEASNVECRPWNFGQFEYGVLDACLYVMDRAQMPLIGRSDPIKVCRLASAMVNAKDDDGILVGNWSGDYTYGVAPTAWTGSVEILVNYASSRNPVCYGQCWVFAAVFNTFLRCLGIPARVVTNFFSAHDNNGNLKVDVILDDEGKINTYLTKDSIWNYHCWNECWMTRPDLPAGFGGWQVVDATPQETSDGLYRCGPASVQAIKHGQVCFPYDAPFVYAEINSDVVYWKRNKDGTQEAIKVNKQHVGQMVLTKEVGRDAQKNITDLYKFKEGSEEERLSVETALTYGLNRQTVHMEGNDVDMEVRLQDAILIGSDFKLNLEFRNRSRERRTMSIYVNGNIVIYTGVTSKEFKSQTLKVSLEAQHTRVVDVSIQSKDYINHLVEQAMLHFIITGRVNETTQILTEQKVISFQIPKLTVKTTGMPRVNEEMSVTVEFKNPLQKNLENVSLRLEGPGLMKTKVKMYSLIPPNTPLTWTEYFAPSKPGRRKLIACLDSEALRQVYGETEVNVMV</sequence>
<keyword evidence="13" id="KW-1185">Reference proteome</keyword>
<dbReference type="FunFam" id="3.90.260.10:FF:000001">
    <property type="entry name" value="Protein-glutamine gamma-glutamyltransferase 2"/>
    <property type="match status" value="1"/>
</dbReference>
<proteinExistence type="inferred from homology"/>
<name>A0A8X7WYW9_POLSE</name>
<feature type="binding site" evidence="9">
    <location>
        <position position="441"/>
    </location>
    <ligand>
        <name>Ca(2+)</name>
        <dbReference type="ChEBI" id="CHEBI:29108"/>
    </ligand>
</feature>
<evidence type="ECO:0000313" key="13">
    <source>
        <dbReference type="Proteomes" id="UP000886611"/>
    </source>
</evidence>
<dbReference type="InterPro" id="IPR013783">
    <property type="entry name" value="Ig-like_fold"/>
</dbReference>
<evidence type="ECO:0000256" key="3">
    <source>
        <dbReference type="ARBA" id="ARBA00022723"/>
    </source>
</evidence>
<reference evidence="12 13" key="1">
    <citation type="journal article" date="2021" name="Cell">
        <title>Tracing the genetic footprints of vertebrate landing in non-teleost ray-finned fishes.</title>
        <authorList>
            <person name="Bi X."/>
            <person name="Wang K."/>
            <person name="Yang L."/>
            <person name="Pan H."/>
            <person name="Jiang H."/>
            <person name="Wei Q."/>
            <person name="Fang M."/>
            <person name="Yu H."/>
            <person name="Zhu C."/>
            <person name="Cai Y."/>
            <person name="He Y."/>
            <person name="Gan X."/>
            <person name="Zeng H."/>
            <person name="Yu D."/>
            <person name="Zhu Y."/>
            <person name="Jiang H."/>
            <person name="Qiu Q."/>
            <person name="Yang H."/>
            <person name="Zhang Y.E."/>
            <person name="Wang W."/>
            <person name="Zhu M."/>
            <person name="He S."/>
            <person name="Zhang G."/>
        </authorList>
    </citation>
    <scope>NUCLEOTIDE SEQUENCE [LARGE SCALE GENOMIC DNA]</scope>
    <source>
        <strain evidence="12">Bchr_013</strain>
    </source>
</reference>
<keyword evidence="5" id="KW-0012">Acyltransferase</keyword>
<feature type="region of interest" description="Disordered" evidence="10">
    <location>
        <begin position="1"/>
        <end position="23"/>
    </location>
</feature>
<dbReference type="InterPro" id="IPR023608">
    <property type="entry name" value="Transglutaminase_animal"/>
</dbReference>
<dbReference type="SUPFAM" id="SSF54001">
    <property type="entry name" value="Cysteine proteinases"/>
    <property type="match status" value="1"/>
</dbReference>
<dbReference type="Pfam" id="PF00927">
    <property type="entry name" value="Transglut_C"/>
    <property type="match status" value="2"/>
</dbReference>
<dbReference type="OrthoDB" id="437511at2759"/>
<feature type="binding site" evidence="9">
    <location>
        <position position="443"/>
    </location>
    <ligand>
        <name>Ca(2+)</name>
        <dbReference type="ChEBI" id="CHEBI:29108"/>
    </ligand>
</feature>
<dbReference type="Pfam" id="PF00868">
    <property type="entry name" value="Transglut_N"/>
    <property type="match status" value="1"/>
</dbReference>
<comment type="catalytic activity">
    <reaction evidence="7">
        <text>L-glutaminyl-[protein] + L-lysyl-[protein] = [protein]-L-lysyl-N(6)-5-L-glutamyl-[protein] + NH4(+)</text>
        <dbReference type="Rhea" id="RHEA:54816"/>
        <dbReference type="Rhea" id="RHEA-COMP:9752"/>
        <dbReference type="Rhea" id="RHEA-COMP:10207"/>
        <dbReference type="Rhea" id="RHEA-COMP:14005"/>
        <dbReference type="ChEBI" id="CHEBI:28938"/>
        <dbReference type="ChEBI" id="CHEBI:29969"/>
        <dbReference type="ChEBI" id="CHEBI:30011"/>
        <dbReference type="ChEBI" id="CHEBI:138370"/>
        <dbReference type="EC" id="2.3.2.13"/>
    </reaction>
</comment>
<dbReference type="FunFam" id="2.60.40.10:FF:000171">
    <property type="entry name" value="protein-glutamine gamma-glutamyltransferase 6"/>
    <property type="match status" value="1"/>
</dbReference>
<evidence type="ECO:0000256" key="8">
    <source>
        <dbReference type="PIRSR" id="PIRSR000459-1"/>
    </source>
</evidence>
<dbReference type="InterPro" id="IPR013808">
    <property type="entry name" value="Transglutaminase_AS"/>
</dbReference>
<dbReference type="SUPFAM" id="SSF81296">
    <property type="entry name" value="E set domains"/>
    <property type="match status" value="1"/>
</dbReference>
<evidence type="ECO:0000256" key="4">
    <source>
        <dbReference type="ARBA" id="ARBA00022837"/>
    </source>
</evidence>